<sequence>MFDALRRYSGMGTLLVIKVSAESSREFGELVVDPVTKELLHYTEKPETFVSDLINCANLDTLSSFVALRLATKTHTKDFIKTPAMSLKCSALYLA</sequence>
<reference evidence="2" key="1">
    <citation type="journal article" date="2022" name="Mol. Ecol. Resour.">
        <title>The genomes of chicory, endive, great burdock and yacon provide insights into Asteraceae palaeo-polyploidization history and plant inulin production.</title>
        <authorList>
            <person name="Fan W."/>
            <person name="Wang S."/>
            <person name="Wang H."/>
            <person name="Wang A."/>
            <person name="Jiang F."/>
            <person name="Liu H."/>
            <person name="Zhao H."/>
            <person name="Xu D."/>
            <person name="Zhang Y."/>
        </authorList>
    </citation>
    <scope>NUCLEOTIDE SEQUENCE [LARGE SCALE GENOMIC DNA]</scope>
    <source>
        <strain evidence="2">cv. Yunnan</strain>
    </source>
</reference>
<gene>
    <name evidence="1" type="ORF">L1987_03060</name>
</gene>
<evidence type="ECO:0000313" key="1">
    <source>
        <dbReference type="EMBL" id="KAI3828948.1"/>
    </source>
</evidence>
<dbReference type="Proteomes" id="UP001056120">
    <property type="component" value="Linkage Group LG01"/>
</dbReference>
<comment type="caution">
    <text evidence="1">The sequence shown here is derived from an EMBL/GenBank/DDBJ whole genome shotgun (WGS) entry which is preliminary data.</text>
</comment>
<keyword evidence="2" id="KW-1185">Reference proteome</keyword>
<name>A0ACB9K9M6_9ASTR</name>
<accession>A0ACB9K9M6</accession>
<reference evidence="1 2" key="2">
    <citation type="journal article" date="2022" name="Mol. Ecol. Resour.">
        <title>The genomes of chicory, endive, great burdock and yacon provide insights into Asteraceae paleo-polyploidization history and plant inulin production.</title>
        <authorList>
            <person name="Fan W."/>
            <person name="Wang S."/>
            <person name="Wang H."/>
            <person name="Wang A."/>
            <person name="Jiang F."/>
            <person name="Liu H."/>
            <person name="Zhao H."/>
            <person name="Xu D."/>
            <person name="Zhang Y."/>
        </authorList>
    </citation>
    <scope>NUCLEOTIDE SEQUENCE [LARGE SCALE GENOMIC DNA]</scope>
    <source>
        <strain evidence="2">cv. Yunnan</strain>
        <tissue evidence="1">Leaves</tissue>
    </source>
</reference>
<protein>
    <submittedName>
        <fullName evidence="1">Uncharacterized protein</fullName>
    </submittedName>
</protein>
<evidence type="ECO:0000313" key="2">
    <source>
        <dbReference type="Proteomes" id="UP001056120"/>
    </source>
</evidence>
<organism evidence="1 2">
    <name type="scientific">Smallanthus sonchifolius</name>
    <dbReference type="NCBI Taxonomy" id="185202"/>
    <lineage>
        <taxon>Eukaryota</taxon>
        <taxon>Viridiplantae</taxon>
        <taxon>Streptophyta</taxon>
        <taxon>Embryophyta</taxon>
        <taxon>Tracheophyta</taxon>
        <taxon>Spermatophyta</taxon>
        <taxon>Magnoliopsida</taxon>
        <taxon>eudicotyledons</taxon>
        <taxon>Gunneridae</taxon>
        <taxon>Pentapetalae</taxon>
        <taxon>asterids</taxon>
        <taxon>campanulids</taxon>
        <taxon>Asterales</taxon>
        <taxon>Asteraceae</taxon>
        <taxon>Asteroideae</taxon>
        <taxon>Heliantheae alliance</taxon>
        <taxon>Millerieae</taxon>
        <taxon>Smallanthus</taxon>
    </lineage>
</organism>
<proteinExistence type="predicted"/>
<dbReference type="EMBL" id="CM042018">
    <property type="protein sequence ID" value="KAI3828948.1"/>
    <property type="molecule type" value="Genomic_DNA"/>
</dbReference>